<comment type="function">
    <text evidence="3 17">General (non sugar-specific) component of the phosphoenolpyruvate-dependent sugar phosphotransferase system (sugar PTS). This major carbohydrate active-transport system catalyzes the phosphorylation of incoming sugar substrates concomitantly with their translocation across the cell membrane. Enzyme I transfers the phosphoryl group from phosphoenolpyruvate (PEP) to the phosphoryl carrier protein (HPr).</text>
</comment>
<dbReference type="Pfam" id="PF00391">
    <property type="entry name" value="PEP-utilizers"/>
    <property type="match status" value="1"/>
</dbReference>
<dbReference type="KEGG" id="cga:Celgi_0898"/>
<dbReference type="InterPro" id="IPR036637">
    <property type="entry name" value="Phosphohistidine_dom_sf"/>
</dbReference>
<dbReference type="Pfam" id="PF02896">
    <property type="entry name" value="PEP-utilizers_C"/>
    <property type="match status" value="1"/>
</dbReference>
<dbReference type="InterPro" id="IPR036618">
    <property type="entry name" value="PtsI_HPr-bd_sf"/>
</dbReference>
<dbReference type="Gene3D" id="3.20.20.60">
    <property type="entry name" value="Phosphoenolpyruvate-binding domains"/>
    <property type="match status" value="1"/>
</dbReference>
<evidence type="ECO:0000256" key="17">
    <source>
        <dbReference type="PIRNR" id="PIRNR000732"/>
    </source>
</evidence>
<dbReference type="GO" id="GO:0016301">
    <property type="term" value="F:kinase activity"/>
    <property type="evidence" value="ECO:0007669"/>
    <property type="project" value="UniProtKB-KW"/>
</dbReference>
<keyword evidence="9 17" id="KW-0963">Cytoplasm</keyword>
<feature type="binding site" evidence="19">
    <location>
        <position position="463"/>
    </location>
    <ligand>
        <name>phosphoenolpyruvate</name>
        <dbReference type="ChEBI" id="CHEBI:58702"/>
    </ligand>
</feature>
<feature type="domain" description="PEP-utilising enzyme C-terminal" evidence="22">
    <location>
        <begin position="265"/>
        <end position="537"/>
    </location>
</feature>
<protein>
    <recommendedName>
        <fullName evidence="7 17">Phosphoenolpyruvate-protein phosphotransferase</fullName>
        <ecNumber evidence="6 17">2.7.3.9</ecNumber>
    </recommendedName>
    <alternativeName>
        <fullName evidence="16 17">Phosphotransferase system, enzyme I</fullName>
    </alternativeName>
</protein>
<sequence>MTTPTPARPGTARAGDVLHGVGVGRRGAVGPVARVHALPTLDPEAPLLVDGRPATPEQAHAALERAFDEVAAALTEQAERATDTVREVLAATAQMAADRALRTQTLARVDAGEPVVRALDAVVGQFATMFVAAGGYLAERVTDLRSVRDRVVARALGLPAPGVPELREPSVVVAVDLAPADTAALDLDHVLAIVTEQGGPTGHTAIIAGQLGLPCLVRVAGVTELADGTVVAVDAASGTVVVDPDDDVRSELEARSRAEHALAADTAPGATRDGHPVALLANIGTAADAERVAPGAAQGVGLFRTEVLFLERSTEPTVAEQAQTYGRALTALGGRKVVVRTLDAGADKPLAFATQPDEENPALGVRGFRLVRSNPDLVEHQLEALARAQAETGVEPWVMAPMVATPDEARDFASRARAHGLTTVGVMVEVPAAALRAREILAEVDFVSLGTNDLAQYTMATDRLRGELADLLDPWQPAVLELVAATARAGTALGKPVGVCGESASDPLMALVLVGLGVTSLSMAPSAIPAVRYAVRAHTADQCAAIAAAALGAGSAQSARATVLAQLDPGVRVTLGV</sequence>
<reference evidence="25" key="1">
    <citation type="submission" date="2011-04" db="EMBL/GenBank/DDBJ databases">
        <title>Complete sequence of Cellvibrio gilvus ATCC 13127.</title>
        <authorList>
            <person name="Lucas S."/>
            <person name="Han J."/>
            <person name="Lapidus A."/>
            <person name="Cheng J.-F."/>
            <person name="Goodwin L."/>
            <person name="Pitluck S."/>
            <person name="Peters L."/>
            <person name="Munk A."/>
            <person name="Detter J.C."/>
            <person name="Han C."/>
            <person name="Tapia R."/>
            <person name="Land M."/>
            <person name="Hauser L."/>
            <person name="Kyrpides N."/>
            <person name="Ivanova N."/>
            <person name="Ovchinnikova G."/>
            <person name="Pagani I."/>
            <person name="Mead D."/>
            <person name="Brumm P."/>
            <person name="Woyke T."/>
        </authorList>
    </citation>
    <scope>NUCLEOTIDE SEQUENCE [LARGE SCALE GENOMIC DNA]</scope>
    <source>
        <strain evidence="25">ATCC 13127 / NRRL B-14078</strain>
    </source>
</reference>
<dbReference type="PANTHER" id="PTHR46244">
    <property type="entry name" value="PHOSPHOENOLPYRUVATE-PROTEIN PHOSPHOTRANSFERASE"/>
    <property type="match status" value="1"/>
</dbReference>
<dbReference type="SUPFAM" id="SSF52009">
    <property type="entry name" value="Phosphohistidine domain"/>
    <property type="match status" value="1"/>
</dbReference>
<feature type="binding site" evidence="19">
    <location>
        <position position="304"/>
    </location>
    <ligand>
        <name>phosphoenolpyruvate</name>
        <dbReference type="ChEBI" id="CHEBI:58702"/>
    </ligand>
</feature>
<dbReference type="PANTHER" id="PTHR46244:SF3">
    <property type="entry name" value="PHOSPHOENOLPYRUVATE-PROTEIN PHOSPHOTRANSFERASE"/>
    <property type="match status" value="1"/>
</dbReference>
<name>F7ZZZ8_CELGA</name>
<dbReference type="InterPro" id="IPR024692">
    <property type="entry name" value="PTS_EI"/>
</dbReference>
<evidence type="ECO:0000259" key="22">
    <source>
        <dbReference type="Pfam" id="PF02896"/>
    </source>
</evidence>
<dbReference type="EC" id="2.7.3.9" evidence="6 17"/>
<dbReference type="InterPro" id="IPR023151">
    <property type="entry name" value="PEP_util_CS"/>
</dbReference>
<comment type="similarity">
    <text evidence="5 17">Belongs to the PEP-utilizing enzyme family.</text>
</comment>
<keyword evidence="13 17" id="KW-0479">Metal-binding</keyword>
<evidence type="ECO:0000256" key="7">
    <source>
        <dbReference type="ARBA" id="ARBA00016544"/>
    </source>
</evidence>
<feature type="active site" description="Tele-phosphohistidine intermediate" evidence="18">
    <location>
        <position position="203"/>
    </location>
</feature>
<keyword evidence="24" id="KW-0670">Pyruvate</keyword>
<dbReference type="InterPro" id="IPR008731">
    <property type="entry name" value="PTS_EIN"/>
</dbReference>
<dbReference type="PROSITE" id="PS00742">
    <property type="entry name" value="PEP_ENZYMES_2"/>
    <property type="match status" value="1"/>
</dbReference>
<dbReference type="InterPro" id="IPR015813">
    <property type="entry name" value="Pyrv/PenolPyrv_kinase-like_dom"/>
</dbReference>
<evidence type="ECO:0000256" key="20">
    <source>
        <dbReference type="PIRSR" id="PIRSR000732-3"/>
    </source>
</evidence>
<feature type="binding site" evidence="20">
    <location>
        <position position="453"/>
    </location>
    <ligand>
        <name>Mg(2+)</name>
        <dbReference type="ChEBI" id="CHEBI:18420"/>
    </ligand>
</feature>
<dbReference type="GO" id="GO:0005737">
    <property type="term" value="C:cytoplasm"/>
    <property type="evidence" value="ECO:0007669"/>
    <property type="project" value="UniProtKB-SubCell"/>
</dbReference>
<gene>
    <name evidence="24" type="ordered locus">Celgi_0898</name>
</gene>
<evidence type="ECO:0000256" key="9">
    <source>
        <dbReference type="ARBA" id="ARBA00022490"/>
    </source>
</evidence>
<dbReference type="Proteomes" id="UP000000485">
    <property type="component" value="Chromosome"/>
</dbReference>
<evidence type="ECO:0000256" key="2">
    <source>
        <dbReference type="ARBA" id="ARBA00001946"/>
    </source>
</evidence>
<dbReference type="InterPro" id="IPR050499">
    <property type="entry name" value="PEP-utilizing_PTS_enzyme"/>
</dbReference>
<evidence type="ECO:0000256" key="15">
    <source>
        <dbReference type="ARBA" id="ARBA00022842"/>
    </source>
</evidence>
<dbReference type="Gene3D" id="1.10.274.10">
    <property type="entry name" value="PtsI, HPr-binding domain"/>
    <property type="match status" value="1"/>
</dbReference>
<dbReference type="Gene3D" id="3.50.30.10">
    <property type="entry name" value="Phosphohistidine domain"/>
    <property type="match status" value="1"/>
</dbReference>
<organism evidence="24 25">
    <name type="scientific">Cellulomonas gilvus (strain ATCC 13127 / NRRL B-14078)</name>
    <name type="common">Cellvibrio gilvus</name>
    <dbReference type="NCBI Taxonomy" id="593907"/>
    <lineage>
        <taxon>Bacteria</taxon>
        <taxon>Bacillati</taxon>
        <taxon>Actinomycetota</taxon>
        <taxon>Actinomycetes</taxon>
        <taxon>Micrococcales</taxon>
        <taxon>Cellulomonadaceae</taxon>
        <taxon>Cellulomonas</taxon>
    </lineage>
</organism>
<dbReference type="EMBL" id="CP002665">
    <property type="protein sequence ID" value="AEI11417.1"/>
    <property type="molecule type" value="Genomic_DNA"/>
</dbReference>
<evidence type="ECO:0000256" key="10">
    <source>
        <dbReference type="ARBA" id="ARBA00022597"/>
    </source>
</evidence>
<evidence type="ECO:0000256" key="1">
    <source>
        <dbReference type="ARBA" id="ARBA00000683"/>
    </source>
</evidence>
<dbReference type="HOGENOM" id="CLU_007308_7_0_11"/>
<feature type="binding site" evidence="20">
    <location>
        <position position="429"/>
    </location>
    <ligand>
        <name>Mg(2+)</name>
        <dbReference type="ChEBI" id="CHEBI:18420"/>
    </ligand>
</feature>
<keyword evidence="14 17" id="KW-0418">Kinase</keyword>
<feature type="binding site" evidence="19">
    <location>
        <position position="340"/>
    </location>
    <ligand>
        <name>phosphoenolpyruvate</name>
        <dbReference type="ChEBI" id="CHEBI:58702"/>
    </ligand>
</feature>
<feature type="domain" description="PEP-utilising enzyme mobile" evidence="21">
    <location>
        <begin position="167"/>
        <end position="238"/>
    </location>
</feature>
<dbReference type="PIRSF" id="PIRSF000732">
    <property type="entry name" value="PTS_enzyme_I"/>
    <property type="match status" value="1"/>
</dbReference>
<evidence type="ECO:0000256" key="16">
    <source>
        <dbReference type="ARBA" id="ARBA00033235"/>
    </source>
</evidence>
<evidence type="ECO:0000256" key="19">
    <source>
        <dbReference type="PIRSR" id="PIRSR000732-2"/>
    </source>
</evidence>
<dbReference type="NCBIfam" id="TIGR01417">
    <property type="entry name" value="PTS_I_fam"/>
    <property type="match status" value="1"/>
</dbReference>
<evidence type="ECO:0000313" key="25">
    <source>
        <dbReference type="Proteomes" id="UP000000485"/>
    </source>
</evidence>
<dbReference type="GO" id="GO:0008965">
    <property type="term" value="F:phosphoenolpyruvate-protein phosphotransferase activity"/>
    <property type="evidence" value="ECO:0007669"/>
    <property type="project" value="UniProtKB-EC"/>
</dbReference>
<dbReference type="STRING" id="593907.Celgi_0898"/>
<dbReference type="GO" id="GO:0046872">
    <property type="term" value="F:metal ion binding"/>
    <property type="evidence" value="ECO:0007669"/>
    <property type="project" value="UniProtKB-KW"/>
</dbReference>
<evidence type="ECO:0000256" key="18">
    <source>
        <dbReference type="PIRSR" id="PIRSR000732-1"/>
    </source>
</evidence>
<evidence type="ECO:0000256" key="13">
    <source>
        <dbReference type="ARBA" id="ARBA00022723"/>
    </source>
</evidence>
<comment type="cofactor">
    <cofactor evidence="2 17 20">
        <name>Mg(2+)</name>
        <dbReference type="ChEBI" id="CHEBI:18420"/>
    </cofactor>
</comment>
<feature type="active site" description="Proton donor" evidence="18">
    <location>
        <position position="500"/>
    </location>
</feature>
<comment type="catalytic activity">
    <reaction evidence="1 17">
        <text>L-histidyl-[protein] + phosphoenolpyruvate = N(pros)-phospho-L-histidyl-[protein] + pyruvate</text>
        <dbReference type="Rhea" id="RHEA:23880"/>
        <dbReference type="Rhea" id="RHEA-COMP:9745"/>
        <dbReference type="Rhea" id="RHEA-COMP:9746"/>
        <dbReference type="ChEBI" id="CHEBI:15361"/>
        <dbReference type="ChEBI" id="CHEBI:29979"/>
        <dbReference type="ChEBI" id="CHEBI:58702"/>
        <dbReference type="ChEBI" id="CHEBI:64837"/>
        <dbReference type="EC" id="2.7.3.9"/>
    </reaction>
</comment>
<dbReference type="InterPro" id="IPR040442">
    <property type="entry name" value="Pyrv_kinase-like_dom_sf"/>
</dbReference>
<keyword evidence="10 17" id="KW-0762">Sugar transport</keyword>
<keyword evidence="25" id="KW-1185">Reference proteome</keyword>
<evidence type="ECO:0000256" key="11">
    <source>
        <dbReference type="ARBA" id="ARBA00022679"/>
    </source>
</evidence>
<evidence type="ECO:0000256" key="12">
    <source>
        <dbReference type="ARBA" id="ARBA00022683"/>
    </source>
</evidence>
<dbReference type="Pfam" id="PF05524">
    <property type="entry name" value="PEP-utilisers_N"/>
    <property type="match status" value="1"/>
</dbReference>
<dbReference type="OrthoDB" id="9765468at2"/>
<evidence type="ECO:0000256" key="14">
    <source>
        <dbReference type="ARBA" id="ARBA00022777"/>
    </source>
</evidence>
<dbReference type="SUPFAM" id="SSF51621">
    <property type="entry name" value="Phosphoenolpyruvate/pyruvate domain"/>
    <property type="match status" value="1"/>
</dbReference>
<accession>F7ZZZ8</accession>
<evidence type="ECO:0000256" key="4">
    <source>
        <dbReference type="ARBA" id="ARBA00004496"/>
    </source>
</evidence>
<evidence type="ECO:0000256" key="8">
    <source>
        <dbReference type="ARBA" id="ARBA00022448"/>
    </source>
</evidence>
<dbReference type="PROSITE" id="PS00370">
    <property type="entry name" value="PEP_ENZYMES_PHOS_SITE"/>
    <property type="match status" value="1"/>
</dbReference>
<dbReference type="InterPro" id="IPR018274">
    <property type="entry name" value="PEP_util_AS"/>
</dbReference>
<dbReference type="InterPro" id="IPR008279">
    <property type="entry name" value="PEP-util_enz_mobile_dom"/>
</dbReference>
<feature type="binding site" evidence="19">
    <location>
        <begin position="452"/>
        <end position="453"/>
    </location>
    <ligand>
        <name>phosphoenolpyruvate</name>
        <dbReference type="ChEBI" id="CHEBI:58702"/>
    </ligand>
</feature>
<proteinExistence type="inferred from homology"/>
<evidence type="ECO:0000313" key="24">
    <source>
        <dbReference type="EMBL" id="AEI11417.1"/>
    </source>
</evidence>
<keyword evidence="15 17" id="KW-0460">Magnesium</keyword>
<evidence type="ECO:0000256" key="3">
    <source>
        <dbReference type="ARBA" id="ARBA00002728"/>
    </source>
</evidence>
<dbReference type="PRINTS" id="PR01736">
    <property type="entry name" value="PHPHTRNFRASE"/>
</dbReference>
<keyword evidence="12 17" id="KW-0598">Phosphotransferase system</keyword>
<keyword evidence="11 17" id="KW-0808">Transferase</keyword>
<dbReference type="InterPro" id="IPR006318">
    <property type="entry name" value="PTS_EI-like"/>
</dbReference>
<dbReference type="AlphaFoldDB" id="F7ZZZ8"/>
<evidence type="ECO:0000259" key="21">
    <source>
        <dbReference type="Pfam" id="PF00391"/>
    </source>
</evidence>
<feature type="domain" description="Phosphotransferase system enzyme I N-terminal" evidence="23">
    <location>
        <begin position="19"/>
        <end position="140"/>
    </location>
</feature>
<dbReference type="SUPFAM" id="SSF47831">
    <property type="entry name" value="Enzyme I of the PEP:sugar phosphotransferase system HPr-binding (sub)domain"/>
    <property type="match status" value="1"/>
</dbReference>
<comment type="subcellular location">
    <subcellularLocation>
        <location evidence="4 17">Cytoplasm</location>
    </subcellularLocation>
</comment>
<evidence type="ECO:0000256" key="5">
    <source>
        <dbReference type="ARBA" id="ARBA00007837"/>
    </source>
</evidence>
<dbReference type="GO" id="GO:0009401">
    <property type="term" value="P:phosphoenolpyruvate-dependent sugar phosphotransferase system"/>
    <property type="evidence" value="ECO:0007669"/>
    <property type="project" value="UniProtKB-KW"/>
</dbReference>
<dbReference type="eggNOG" id="COG1080">
    <property type="taxonomic scope" value="Bacteria"/>
</dbReference>
<dbReference type="RefSeq" id="WP_013882936.1">
    <property type="nucleotide sequence ID" value="NC_015671.1"/>
</dbReference>
<evidence type="ECO:0000259" key="23">
    <source>
        <dbReference type="Pfam" id="PF05524"/>
    </source>
</evidence>
<keyword evidence="8 17" id="KW-0813">Transport</keyword>
<dbReference type="InterPro" id="IPR000121">
    <property type="entry name" value="PEP_util_C"/>
</dbReference>
<evidence type="ECO:0000256" key="6">
    <source>
        <dbReference type="ARBA" id="ARBA00012232"/>
    </source>
</evidence>